<evidence type="ECO:0000313" key="9">
    <source>
        <dbReference type="Proteomes" id="UP000091956"/>
    </source>
</evidence>
<feature type="transmembrane region" description="Helical" evidence="6">
    <location>
        <begin position="442"/>
        <end position="463"/>
    </location>
</feature>
<dbReference type="GeneID" id="28837775"/>
<feature type="transmembrane region" description="Helical" evidence="6">
    <location>
        <begin position="319"/>
        <end position="339"/>
    </location>
</feature>
<evidence type="ECO:0000313" key="8">
    <source>
        <dbReference type="EMBL" id="OBT97488.1"/>
    </source>
</evidence>
<feature type="transmembrane region" description="Helical" evidence="6">
    <location>
        <begin position="410"/>
        <end position="430"/>
    </location>
</feature>
<dbReference type="AlphaFoldDB" id="A0A1B8GNV6"/>
<keyword evidence="5 6" id="KW-0472">Membrane</keyword>
<feature type="transmembrane region" description="Helical" evidence="6">
    <location>
        <begin position="346"/>
        <end position="364"/>
    </location>
</feature>
<evidence type="ECO:0000256" key="3">
    <source>
        <dbReference type="ARBA" id="ARBA00022692"/>
    </source>
</evidence>
<dbReference type="PANTHER" id="PTHR43791">
    <property type="entry name" value="PERMEASE-RELATED"/>
    <property type="match status" value="1"/>
</dbReference>
<dbReference type="RefSeq" id="XP_018131221.1">
    <property type="nucleotide sequence ID" value="XM_018273863.2"/>
</dbReference>
<proteinExistence type="predicted"/>
<keyword evidence="4 6" id="KW-1133">Transmembrane helix</keyword>
<comment type="subcellular location">
    <subcellularLocation>
        <location evidence="1">Membrane</location>
        <topology evidence="1">Multi-pass membrane protein</topology>
    </subcellularLocation>
</comment>
<dbReference type="PANTHER" id="PTHR43791:SF18">
    <property type="entry name" value="NICOTINIC ACID TRANSPORTER TNA1, PUTATIVE (AFU_ORTHOLOGUE AFUA_3G03820)-RELATED"/>
    <property type="match status" value="1"/>
</dbReference>
<feature type="transmembrane region" description="Helical" evidence="6">
    <location>
        <begin position="376"/>
        <end position="398"/>
    </location>
</feature>
<keyword evidence="3 6" id="KW-0812">Transmembrane</keyword>
<dbReference type="Proteomes" id="UP000091956">
    <property type="component" value="Unassembled WGS sequence"/>
</dbReference>
<protein>
    <recommendedName>
        <fullName evidence="7">Major facilitator superfamily (MFS) profile domain-containing protein</fullName>
    </recommendedName>
</protein>
<dbReference type="InterPro" id="IPR020846">
    <property type="entry name" value="MFS_dom"/>
</dbReference>
<dbReference type="SUPFAM" id="SSF103473">
    <property type="entry name" value="MFS general substrate transporter"/>
    <property type="match status" value="1"/>
</dbReference>
<dbReference type="FunFam" id="1.20.1250.20:FF:000034">
    <property type="entry name" value="MFS general substrate transporter"/>
    <property type="match status" value="1"/>
</dbReference>
<feature type="transmembrane region" description="Helical" evidence="6">
    <location>
        <begin position="84"/>
        <end position="103"/>
    </location>
</feature>
<sequence length="506" mass="55390">MSDLKEECVEKHIESSPAGSTYPPEIVALYEKFDDDRRKKLLRKMDYHLIPIITLLYLFAYLDRGNIGNAKLAGLLEGAHINDAEYNICLTVFFVTYVIFEVPANMLLKKFKPSVWIPTIAVLWGIVMVCHGFVHSYAGLLACRLMLGIPEAGIFPACSYYVTMWYPRAEAQYRTALFYGAASLAGAFSGLLAYCISLMDGVGGYGGWQWIFILEGAATIVGGLVAWFFIHDSPNGVKWLDEDEAAFVTAQLAYDGNSTGNAMQEGQKKSVYIKEAFCDWQIYLSSLIYIGISTSTYGIVFGLPTIIKNLGYTARIAQLLTIPPYATACAITIVVAHFSDKYKKRGVFVIGSLTASAFGFILAIATSNRRDLSGVTYAGCFIACCGFYPAFPGIIAWLANNLAGSYKRAIGMGLQISLGNTGGLIGSNIFRAQDAPAYRLGYGISIGFICMSGVSATLMVIILDRINKKRAAAVEEMGGEAIVIEEQGEWNLTEMGDRSPLFRYIL</sequence>
<gene>
    <name evidence="8" type="ORF">VE01_04389</name>
</gene>
<evidence type="ECO:0000256" key="4">
    <source>
        <dbReference type="ARBA" id="ARBA00022989"/>
    </source>
</evidence>
<keyword evidence="2" id="KW-0813">Transport</keyword>
<organism evidence="8 9">
    <name type="scientific">Pseudogymnoascus verrucosus</name>
    <dbReference type="NCBI Taxonomy" id="342668"/>
    <lineage>
        <taxon>Eukaryota</taxon>
        <taxon>Fungi</taxon>
        <taxon>Dikarya</taxon>
        <taxon>Ascomycota</taxon>
        <taxon>Pezizomycotina</taxon>
        <taxon>Leotiomycetes</taxon>
        <taxon>Thelebolales</taxon>
        <taxon>Thelebolaceae</taxon>
        <taxon>Pseudogymnoascus</taxon>
    </lineage>
</organism>
<reference evidence="8 9" key="1">
    <citation type="submission" date="2016-03" db="EMBL/GenBank/DDBJ databases">
        <title>Comparative genomics of Pseudogymnoascus destructans, the fungus causing white-nose syndrome of bats.</title>
        <authorList>
            <person name="Palmer J.M."/>
            <person name="Drees K.P."/>
            <person name="Foster J.T."/>
            <person name="Lindner D.L."/>
        </authorList>
    </citation>
    <scope>NUCLEOTIDE SEQUENCE [LARGE SCALE GENOMIC DNA]</scope>
    <source>
        <strain evidence="8 9">UAMH 10579</strain>
    </source>
</reference>
<feature type="transmembrane region" description="Helical" evidence="6">
    <location>
        <begin position="146"/>
        <end position="164"/>
    </location>
</feature>
<dbReference type="GO" id="GO:0016020">
    <property type="term" value="C:membrane"/>
    <property type="evidence" value="ECO:0007669"/>
    <property type="project" value="UniProtKB-SubCell"/>
</dbReference>
<keyword evidence="9" id="KW-1185">Reference proteome</keyword>
<evidence type="ECO:0000256" key="5">
    <source>
        <dbReference type="ARBA" id="ARBA00023136"/>
    </source>
</evidence>
<feature type="transmembrane region" description="Helical" evidence="6">
    <location>
        <begin position="211"/>
        <end position="230"/>
    </location>
</feature>
<accession>A0A1B8GNV6</accession>
<feature type="transmembrane region" description="Helical" evidence="6">
    <location>
        <begin position="176"/>
        <end position="199"/>
    </location>
</feature>
<dbReference type="InterPro" id="IPR011701">
    <property type="entry name" value="MFS"/>
</dbReference>
<dbReference type="OrthoDB" id="2962993at2759"/>
<feature type="transmembrane region" description="Helical" evidence="6">
    <location>
        <begin position="115"/>
        <end position="134"/>
    </location>
</feature>
<feature type="transmembrane region" description="Helical" evidence="6">
    <location>
        <begin position="47"/>
        <end position="64"/>
    </location>
</feature>
<dbReference type="FunFam" id="1.20.1250.20:FF:000068">
    <property type="entry name" value="MFS general substrate transporter"/>
    <property type="match status" value="1"/>
</dbReference>
<name>A0A1B8GNV6_9PEZI</name>
<feature type="transmembrane region" description="Helical" evidence="6">
    <location>
        <begin position="282"/>
        <end position="307"/>
    </location>
</feature>
<feature type="domain" description="Major facilitator superfamily (MFS) profile" evidence="7">
    <location>
        <begin position="49"/>
        <end position="470"/>
    </location>
</feature>
<dbReference type="Gene3D" id="1.20.1250.20">
    <property type="entry name" value="MFS general substrate transporter like domains"/>
    <property type="match status" value="2"/>
</dbReference>
<evidence type="ECO:0000256" key="6">
    <source>
        <dbReference type="SAM" id="Phobius"/>
    </source>
</evidence>
<dbReference type="Pfam" id="PF07690">
    <property type="entry name" value="MFS_1"/>
    <property type="match status" value="1"/>
</dbReference>
<evidence type="ECO:0000256" key="2">
    <source>
        <dbReference type="ARBA" id="ARBA00022448"/>
    </source>
</evidence>
<dbReference type="PROSITE" id="PS50850">
    <property type="entry name" value="MFS"/>
    <property type="match status" value="1"/>
</dbReference>
<evidence type="ECO:0000256" key="1">
    <source>
        <dbReference type="ARBA" id="ARBA00004141"/>
    </source>
</evidence>
<evidence type="ECO:0000259" key="7">
    <source>
        <dbReference type="PROSITE" id="PS50850"/>
    </source>
</evidence>
<dbReference type="GO" id="GO:0022857">
    <property type="term" value="F:transmembrane transporter activity"/>
    <property type="evidence" value="ECO:0007669"/>
    <property type="project" value="InterPro"/>
</dbReference>
<dbReference type="EMBL" id="KV460222">
    <property type="protein sequence ID" value="OBT97488.1"/>
    <property type="molecule type" value="Genomic_DNA"/>
</dbReference>
<reference evidence="9" key="2">
    <citation type="journal article" date="2018" name="Nat. Commun.">
        <title>Extreme sensitivity to ultraviolet light in the fungal pathogen causing white-nose syndrome of bats.</title>
        <authorList>
            <person name="Palmer J.M."/>
            <person name="Drees K.P."/>
            <person name="Foster J.T."/>
            <person name="Lindner D.L."/>
        </authorList>
    </citation>
    <scope>NUCLEOTIDE SEQUENCE [LARGE SCALE GENOMIC DNA]</scope>
    <source>
        <strain evidence="9">UAMH 10579</strain>
    </source>
</reference>
<dbReference type="InterPro" id="IPR036259">
    <property type="entry name" value="MFS_trans_sf"/>
</dbReference>